<name>A0A1I2IVV3_9GAMM</name>
<sequence length="124" mass="13865">MRDLIDRYLDAYNRMDVPAMLNTMHAGVVFENYTKGILSVRTQGVAELRHLAESSLHLFSARRQIITAFREHGQDAATADILFDGTFAIDLPNGVRAGQTIALTGRSEYRVSEGKLIYIADFSE</sequence>
<accession>A0A1I2IVV3</accession>
<dbReference type="Proteomes" id="UP000199477">
    <property type="component" value="Unassembled WGS sequence"/>
</dbReference>
<reference evidence="3" key="1">
    <citation type="submission" date="2016-10" db="EMBL/GenBank/DDBJ databases">
        <authorList>
            <person name="Varghese N."/>
            <person name="Submissions S."/>
        </authorList>
    </citation>
    <scope>NUCLEOTIDE SEQUENCE [LARGE SCALE GENOMIC DNA]</scope>
    <source>
        <strain evidence="3">UNC178MFTsu3.1</strain>
    </source>
</reference>
<dbReference type="Gene3D" id="3.10.450.50">
    <property type="match status" value="1"/>
</dbReference>
<dbReference type="InterPro" id="IPR032710">
    <property type="entry name" value="NTF2-like_dom_sf"/>
</dbReference>
<dbReference type="RefSeq" id="WP_026634776.1">
    <property type="nucleotide sequence ID" value="NZ_FONH01000018.1"/>
</dbReference>
<dbReference type="SUPFAM" id="SSF54427">
    <property type="entry name" value="NTF2-like"/>
    <property type="match status" value="1"/>
</dbReference>
<evidence type="ECO:0000259" key="1">
    <source>
        <dbReference type="Pfam" id="PF12680"/>
    </source>
</evidence>
<keyword evidence="3" id="KW-1185">Reference proteome</keyword>
<dbReference type="EMBL" id="FONH01000018">
    <property type="protein sequence ID" value="SFF45107.1"/>
    <property type="molecule type" value="Genomic_DNA"/>
</dbReference>
<dbReference type="Pfam" id="PF12680">
    <property type="entry name" value="SnoaL_2"/>
    <property type="match status" value="1"/>
</dbReference>
<evidence type="ECO:0000313" key="2">
    <source>
        <dbReference type="EMBL" id="SFF45107.1"/>
    </source>
</evidence>
<evidence type="ECO:0000313" key="3">
    <source>
        <dbReference type="Proteomes" id="UP000199477"/>
    </source>
</evidence>
<proteinExistence type="predicted"/>
<gene>
    <name evidence="2" type="ORF">SAMN02799615_03635</name>
</gene>
<dbReference type="InterPro" id="IPR037401">
    <property type="entry name" value="SnoaL-like"/>
</dbReference>
<protein>
    <submittedName>
        <fullName evidence="2">SnoaL-like domain-containing protein</fullName>
    </submittedName>
</protein>
<organism evidence="2 3">
    <name type="scientific">Dyella marensis</name>
    <dbReference type="NCBI Taxonomy" id="500610"/>
    <lineage>
        <taxon>Bacteria</taxon>
        <taxon>Pseudomonadati</taxon>
        <taxon>Pseudomonadota</taxon>
        <taxon>Gammaproteobacteria</taxon>
        <taxon>Lysobacterales</taxon>
        <taxon>Rhodanobacteraceae</taxon>
        <taxon>Dyella</taxon>
    </lineage>
</organism>
<feature type="domain" description="SnoaL-like" evidence="1">
    <location>
        <begin position="6"/>
        <end position="117"/>
    </location>
</feature>
<dbReference type="AlphaFoldDB" id="A0A1I2IVV3"/>